<dbReference type="Proteomes" id="UP000662857">
    <property type="component" value="Chromosome"/>
</dbReference>
<feature type="transmembrane region" description="Helical" evidence="1">
    <location>
        <begin position="77"/>
        <end position="96"/>
    </location>
</feature>
<reference evidence="2" key="1">
    <citation type="submission" date="2021-02" db="EMBL/GenBank/DDBJ databases">
        <title>Natrosporangium hydrolyticum gen. nov., sp. nov, a haloalkaliphilic actinobacterium from a soda solonchak soil.</title>
        <authorList>
            <person name="Sorokin D.Y."/>
            <person name="Khijniak T.V."/>
            <person name="Zakharycheva A.P."/>
            <person name="Boueva O.V."/>
            <person name="Ariskina E.V."/>
            <person name="Hahnke R.L."/>
            <person name="Bunk B."/>
            <person name="Sproer C."/>
            <person name="Schumann P."/>
            <person name="Evtushenko L.I."/>
            <person name="Kublanov I.V."/>
        </authorList>
    </citation>
    <scope>NUCLEOTIDE SEQUENCE</scope>
    <source>
        <strain evidence="2">DSM 106523</strain>
    </source>
</reference>
<dbReference type="EMBL" id="CP070499">
    <property type="protein sequence ID" value="QSB16565.1"/>
    <property type="molecule type" value="Genomic_DNA"/>
</dbReference>
<keyword evidence="1" id="KW-0472">Membrane</keyword>
<evidence type="ECO:0000256" key="1">
    <source>
        <dbReference type="SAM" id="Phobius"/>
    </source>
</evidence>
<feature type="transmembrane region" description="Helical" evidence="1">
    <location>
        <begin position="22"/>
        <end position="41"/>
    </location>
</feature>
<name>A0A895YKQ4_9ACTN</name>
<proteinExistence type="predicted"/>
<accession>A0A895YKQ4</accession>
<dbReference type="RefSeq" id="WP_239678789.1">
    <property type="nucleotide sequence ID" value="NZ_CP070499.1"/>
</dbReference>
<evidence type="ECO:0000313" key="3">
    <source>
        <dbReference type="Proteomes" id="UP000662857"/>
    </source>
</evidence>
<gene>
    <name evidence="2" type="ORF">JQS43_09965</name>
</gene>
<keyword evidence="3" id="KW-1185">Reference proteome</keyword>
<protein>
    <submittedName>
        <fullName evidence="2">Uncharacterized protein</fullName>
    </submittedName>
</protein>
<feature type="transmembrane region" description="Helical" evidence="1">
    <location>
        <begin position="108"/>
        <end position="128"/>
    </location>
</feature>
<organism evidence="2 3">
    <name type="scientific">Natronosporangium hydrolyticum</name>
    <dbReference type="NCBI Taxonomy" id="2811111"/>
    <lineage>
        <taxon>Bacteria</taxon>
        <taxon>Bacillati</taxon>
        <taxon>Actinomycetota</taxon>
        <taxon>Actinomycetes</taxon>
        <taxon>Micromonosporales</taxon>
        <taxon>Micromonosporaceae</taxon>
        <taxon>Natronosporangium</taxon>
    </lineage>
</organism>
<feature type="transmembrane region" description="Helical" evidence="1">
    <location>
        <begin position="53"/>
        <end position="70"/>
    </location>
</feature>
<sequence>MSAVTGTEAAPTRRGILHAGSLGMLVGGLITVIGSLLPWVMTPFGSLSGTDGPGLWTLSAGFIAIAGALLPWRRVVIGHCFVAGGGVALIVVWQVGRLLQLSAATDSWGQLLPGMGLVMAAGGAVILLRTGTRVLTKT</sequence>
<dbReference type="KEGG" id="nhy:JQS43_09965"/>
<evidence type="ECO:0000313" key="2">
    <source>
        <dbReference type="EMBL" id="QSB16565.1"/>
    </source>
</evidence>
<keyword evidence="1" id="KW-1133">Transmembrane helix</keyword>
<dbReference type="AlphaFoldDB" id="A0A895YKQ4"/>
<keyword evidence="1" id="KW-0812">Transmembrane</keyword>